<gene>
    <name evidence="2" type="ORF">LVY72_15775</name>
</gene>
<feature type="region of interest" description="Disordered" evidence="1">
    <location>
        <begin position="1"/>
        <end position="20"/>
    </location>
</feature>
<sequence length="132" mass="14694">MAEVTWEQREMEAEPRFPDSQALPDFSYADYGRLLGLDGMSVEEPGELGEAWEWALAADRPFVLEAVTDPDIPLLPPFPAGAEKAGSMRRGSTPKALRAGTRASCWSGTLRWKKSWRRSCRTSPTRRANPAL</sequence>
<keyword evidence="3" id="KW-1185">Reference proteome</keyword>
<evidence type="ECO:0000256" key="1">
    <source>
        <dbReference type="SAM" id="MobiDB-lite"/>
    </source>
</evidence>
<dbReference type="InterPro" id="IPR029061">
    <property type="entry name" value="THDP-binding"/>
</dbReference>
<evidence type="ECO:0000313" key="3">
    <source>
        <dbReference type="Proteomes" id="UP001165368"/>
    </source>
</evidence>
<dbReference type="Gene3D" id="3.40.50.970">
    <property type="match status" value="1"/>
</dbReference>
<organism evidence="2 3">
    <name type="scientific">Arthrobacter hankyongi</name>
    <dbReference type="NCBI Taxonomy" id="2904801"/>
    <lineage>
        <taxon>Bacteria</taxon>
        <taxon>Bacillati</taxon>
        <taxon>Actinomycetota</taxon>
        <taxon>Actinomycetes</taxon>
        <taxon>Micrococcales</taxon>
        <taxon>Micrococcaceae</taxon>
        <taxon>Arthrobacter</taxon>
    </lineage>
</organism>
<evidence type="ECO:0000313" key="2">
    <source>
        <dbReference type="EMBL" id="MCG2623356.1"/>
    </source>
</evidence>
<name>A0ABS9L9J1_9MICC</name>
<proteinExistence type="predicted"/>
<dbReference type="Proteomes" id="UP001165368">
    <property type="component" value="Unassembled WGS sequence"/>
</dbReference>
<feature type="compositionally biased region" description="Basic and acidic residues" evidence="1">
    <location>
        <begin position="1"/>
        <end position="17"/>
    </location>
</feature>
<reference evidence="2" key="1">
    <citation type="submission" date="2022-01" db="EMBL/GenBank/DDBJ databases">
        <authorList>
            <person name="Jo J.-H."/>
            <person name="Im W.-T."/>
        </authorList>
    </citation>
    <scope>NUCLEOTIDE SEQUENCE</scope>
    <source>
        <strain evidence="2">I2-34</strain>
    </source>
</reference>
<protein>
    <recommendedName>
        <fullName evidence="4">Thiamine pyrophosphate enzyme TPP-binding domain-containing protein</fullName>
    </recommendedName>
</protein>
<dbReference type="EMBL" id="JAKLTQ010000013">
    <property type="protein sequence ID" value="MCG2623356.1"/>
    <property type="molecule type" value="Genomic_DNA"/>
</dbReference>
<evidence type="ECO:0008006" key="4">
    <source>
        <dbReference type="Google" id="ProtNLM"/>
    </source>
</evidence>
<accession>A0ABS9L9J1</accession>
<comment type="caution">
    <text evidence="2">The sequence shown here is derived from an EMBL/GenBank/DDBJ whole genome shotgun (WGS) entry which is preliminary data.</text>
</comment>
<dbReference type="SUPFAM" id="SSF52518">
    <property type="entry name" value="Thiamin diphosphate-binding fold (THDP-binding)"/>
    <property type="match status" value="1"/>
</dbReference>